<dbReference type="EC" id="1.14.99.56" evidence="15"/>
<evidence type="ECO:0000256" key="10">
    <source>
        <dbReference type="ARBA" id="ARBA00023157"/>
    </source>
</evidence>
<dbReference type="PANTHER" id="PTHR33353">
    <property type="entry name" value="PUTATIVE (AFU_ORTHOLOGUE AFUA_1G12560)-RELATED"/>
    <property type="match status" value="1"/>
</dbReference>
<name>A0A9P9DEX8_9PLEO</name>
<dbReference type="Gene3D" id="2.70.50.70">
    <property type="match status" value="1"/>
</dbReference>
<dbReference type="InterPro" id="IPR049892">
    <property type="entry name" value="AA9"/>
</dbReference>
<evidence type="ECO:0000313" key="18">
    <source>
        <dbReference type="EMBL" id="KAH7117702.1"/>
    </source>
</evidence>
<evidence type="ECO:0000256" key="6">
    <source>
        <dbReference type="ARBA" id="ARBA00023001"/>
    </source>
</evidence>
<evidence type="ECO:0000256" key="15">
    <source>
        <dbReference type="ARBA" id="ARBA00047174"/>
    </source>
</evidence>
<keyword evidence="4" id="KW-0479">Metal-binding</keyword>
<keyword evidence="7" id="KW-0560">Oxidoreductase</keyword>
<dbReference type="AlphaFoldDB" id="A0A9P9DEX8"/>
<proteinExistence type="inferred from homology"/>
<keyword evidence="19" id="KW-1185">Reference proteome</keyword>
<dbReference type="GO" id="GO:0030245">
    <property type="term" value="P:cellulose catabolic process"/>
    <property type="evidence" value="ECO:0007669"/>
    <property type="project" value="UniProtKB-KW"/>
</dbReference>
<keyword evidence="8" id="KW-0186">Copper</keyword>
<feature type="signal peptide" evidence="16">
    <location>
        <begin position="1"/>
        <end position="28"/>
    </location>
</feature>
<keyword evidence="9" id="KW-0503">Monooxygenase</keyword>
<comment type="cofactor">
    <cofactor evidence="1">
        <name>Cu(2+)</name>
        <dbReference type="ChEBI" id="CHEBI:29036"/>
    </cofactor>
</comment>
<keyword evidence="3" id="KW-0964">Secreted</keyword>
<evidence type="ECO:0000256" key="4">
    <source>
        <dbReference type="ARBA" id="ARBA00022723"/>
    </source>
</evidence>
<keyword evidence="5 16" id="KW-0732">Signal</keyword>
<evidence type="ECO:0000256" key="14">
    <source>
        <dbReference type="ARBA" id="ARBA00045077"/>
    </source>
</evidence>
<evidence type="ECO:0000256" key="11">
    <source>
        <dbReference type="ARBA" id="ARBA00023277"/>
    </source>
</evidence>
<accession>A0A9P9DEX8</accession>
<evidence type="ECO:0000256" key="9">
    <source>
        <dbReference type="ARBA" id="ARBA00023033"/>
    </source>
</evidence>
<gene>
    <name evidence="18" type="ORF">B0J11DRAFT_592108</name>
</gene>
<evidence type="ECO:0000259" key="17">
    <source>
        <dbReference type="Pfam" id="PF03443"/>
    </source>
</evidence>
<dbReference type="OrthoDB" id="6038816at2759"/>
<evidence type="ECO:0000256" key="13">
    <source>
        <dbReference type="ARBA" id="ARBA00044502"/>
    </source>
</evidence>
<evidence type="ECO:0000256" key="5">
    <source>
        <dbReference type="ARBA" id="ARBA00022729"/>
    </source>
</evidence>
<comment type="similarity">
    <text evidence="13">Belongs to the polysaccharide monooxygenase AA9 family.</text>
</comment>
<comment type="catalytic activity">
    <reaction evidence="14">
        <text>[(1-&gt;4)-beta-D-glucosyl]n+m + reduced acceptor + O2 = 4-dehydro-beta-D-glucosyl-[(1-&gt;4)-beta-D-glucosyl]n-1 + [(1-&gt;4)-beta-D-glucosyl]m + acceptor + H2O.</text>
        <dbReference type="EC" id="1.14.99.56"/>
    </reaction>
</comment>
<feature type="chain" id="PRO_5040235056" description="lytic cellulose monooxygenase (C4-dehydrogenating)" evidence="16">
    <location>
        <begin position="29"/>
        <end position="262"/>
    </location>
</feature>
<keyword evidence="12" id="KW-0624">Polysaccharide degradation</keyword>
<keyword evidence="6" id="KW-0136">Cellulose degradation</keyword>
<evidence type="ECO:0000256" key="2">
    <source>
        <dbReference type="ARBA" id="ARBA00004613"/>
    </source>
</evidence>
<evidence type="ECO:0000256" key="12">
    <source>
        <dbReference type="ARBA" id="ARBA00023326"/>
    </source>
</evidence>
<dbReference type="GO" id="GO:0004497">
    <property type="term" value="F:monooxygenase activity"/>
    <property type="evidence" value="ECO:0007669"/>
    <property type="project" value="UniProtKB-KW"/>
</dbReference>
<evidence type="ECO:0000256" key="1">
    <source>
        <dbReference type="ARBA" id="ARBA00001973"/>
    </source>
</evidence>
<sequence>MKFSLQHLASQASLVSLLILQGASPVDAHYGFPLVIINGIASAWWEYVRPTGLDSFGGQWFPNYDWFTEPQVCGVNGTKTGHRTKTAVVEAGSRVDFLAFAATYVEGYIEPREFNRGDGVGHPGPGQFYLSKAPGAIEDYEGDGEWFKIGLSGASDGQHWDSDGQASLNVTIPKTTPPGKYLLRVEHFNIQPYYNQTQMYVNCAQIEITGPGGGTPGPTIKFPGGYDPKDPGIWIPRSMYQPYKPSELLKNYKGPGPAVWKG</sequence>
<dbReference type="GO" id="GO:0046872">
    <property type="term" value="F:metal ion binding"/>
    <property type="evidence" value="ECO:0007669"/>
    <property type="project" value="UniProtKB-KW"/>
</dbReference>
<organism evidence="18 19">
    <name type="scientific">Dendryphion nanum</name>
    <dbReference type="NCBI Taxonomy" id="256645"/>
    <lineage>
        <taxon>Eukaryota</taxon>
        <taxon>Fungi</taxon>
        <taxon>Dikarya</taxon>
        <taxon>Ascomycota</taxon>
        <taxon>Pezizomycotina</taxon>
        <taxon>Dothideomycetes</taxon>
        <taxon>Pleosporomycetidae</taxon>
        <taxon>Pleosporales</taxon>
        <taxon>Torulaceae</taxon>
        <taxon>Dendryphion</taxon>
    </lineage>
</organism>
<dbReference type="Pfam" id="PF03443">
    <property type="entry name" value="AA9"/>
    <property type="match status" value="1"/>
</dbReference>
<comment type="caution">
    <text evidence="18">The sequence shown here is derived from an EMBL/GenBank/DDBJ whole genome shotgun (WGS) entry which is preliminary data.</text>
</comment>
<comment type="subcellular location">
    <subcellularLocation>
        <location evidence="2">Secreted</location>
    </subcellularLocation>
</comment>
<dbReference type="Proteomes" id="UP000700596">
    <property type="component" value="Unassembled WGS sequence"/>
</dbReference>
<evidence type="ECO:0000256" key="16">
    <source>
        <dbReference type="SAM" id="SignalP"/>
    </source>
</evidence>
<protein>
    <recommendedName>
        <fullName evidence="15">lytic cellulose monooxygenase (C4-dehydrogenating)</fullName>
        <ecNumber evidence="15">1.14.99.56</ecNumber>
    </recommendedName>
</protein>
<evidence type="ECO:0000256" key="8">
    <source>
        <dbReference type="ARBA" id="ARBA00023008"/>
    </source>
</evidence>
<keyword evidence="10" id="KW-1015">Disulfide bond</keyword>
<evidence type="ECO:0000313" key="19">
    <source>
        <dbReference type="Proteomes" id="UP000700596"/>
    </source>
</evidence>
<evidence type="ECO:0000256" key="7">
    <source>
        <dbReference type="ARBA" id="ARBA00023002"/>
    </source>
</evidence>
<reference evidence="18" key="1">
    <citation type="journal article" date="2021" name="Nat. Commun.">
        <title>Genetic determinants of endophytism in the Arabidopsis root mycobiome.</title>
        <authorList>
            <person name="Mesny F."/>
            <person name="Miyauchi S."/>
            <person name="Thiergart T."/>
            <person name="Pickel B."/>
            <person name="Atanasova L."/>
            <person name="Karlsson M."/>
            <person name="Huettel B."/>
            <person name="Barry K.W."/>
            <person name="Haridas S."/>
            <person name="Chen C."/>
            <person name="Bauer D."/>
            <person name="Andreopoulos W."/>
            <person name="Pangilinan J."/>
            <person name="LaButti K."/>
            <person name="Riley R."/>
            <person name="Lipzen A."/>
            <person name="Clum A."/>
            <person name="Drula E."/>
            <person name="Henrissat B."/>
            <person name="Kohler A."/>
            <person name="Grigoriev I.V."/>
            <person name="Martin F.M."/>
            <person name="Hacquard S."/>
        </authorList>
    </citation>
    <scope>NUCLEOTIDE SEQUENCE</scope>
    <source>
        <strain evidence="18">MPI-CAGE-CH-0243</strain>
    </source>
</reference>
<keyword evidence="11" id="KW-0119">Carbohydrate metabolism</keyword>
<feature type="domain" description="Auxiliary Activity family 9 catalytic" evidence="17">
    <location>
        <begin position="29"/>
        <end position="235"/>
    </location>
</feature>
<dbReference type="GO" id="GO:0005576">
    <property type="term" value="C:extracellular region"/>
    <property type="evidence" value="ECO:0007669"/>
    <property type="project" value="UniProtKB-SubCell"/>
</dbReference>
<dbReference type="InterPro" id="IPR005103">
    <property type="entry name" value="AA9_LPMO"/>
</dbReference>
<dbReference type="PANTHER" id="PTHR33353:SF10">
    <property type="entry name" value="ENDO-BETA-1,4-GLUCANASE D"/>
    <property type="match status" value="1"/>
</dbReference>
<evidence type="ECO:0000256" key="3">
    <source>
        <dbReference type="ARBA" id="ARBA00022525"/>
    </source>
</evidence>
<dbReference type="EMBL" id="JAGMWT010000013">
    <property type="protein sequence ID" value="KAH7117702.1"/>
    <property type="molecule type" value="Genomic_DNA"/>
</dbReference>